<evidence type="ECO:0000313" key="2">
    <source>
        <dbReference type="Proteomes" id="UP000218263"/>
    </source>
</evidence>
<proteinExistence type="predicted"/>
<name>A0A0X8X0R6_9SPHI</name>
<dbReference type="EMBL" id="AP017313">
    <property type="protein sequence ID" value="BAU53691.1"/>
    <property type="molecule type" value="Genomic_DNA"/>
</dbReference>
<protein>
    <submittedName>
        <fullName evidence="1">Uncharacterized protein</fullName>
    </submittedName>
</protein>
<reference evidence="1 2" key="1">
    <citation type="submission" date="2015-12" db="EMBL/GenBank/DDBJ databases">
        <title>Genome sequence of Mucilaginibacter gotjawali.</title>
        <authorList>
            <person name="Lee J.S."/>
            <person name="Lee K.C."/>
            <person name="Kim K.K."/>
            <person name="Lee B.W."/>
        </authorList>
    </citation>
    <scope>NUCLEOTIDE SEQUENCE [LARGE SCALE GENOMIC DNA]</scope>
    <source>
        <strain evidence="1 2">SA3-7</strain>
    </source>
</reference>
<gene>
    <name evidence="1" type="ORF">MgSA37_01860</name>
</gene>
<dbReference type="KEGG" id="mgot:MgSA37_01860"/>
<evidence type="ECO:0000313" key="1">
    <source>
        <dbReference type="EMBL" id="BAU53691.1"/>
    </source>
</evidence>
<sequence>MVILFLFTDMLNFNAITLKCFLIVKPGYQYLTGYFNVDQKFLFTSYDKLRFEHGPKAK</sequence>
<keyword evidence="2" id="KW-1185">Reference proteome</keyword>
<accession>A0A0X8X0R6</accession>
<dbReference type="AlphaFoldDB" id="A0A0X8X0R6"/>
<dbReference type="Proteomes" id="UP000218263">
    <property type="component" value="Chromosome"/>
</dbReference>
<organism evidence="1 2">
    <name type="scientific">Mucilaginibacter gotjawali</name>
    <dbReference type="NCBI Taxonomy" id="1550579"/>
    <lineage>
        <taxon>Bacteria</taxon>
        <taxon>Pseudomonadati</taxon>
        <taxon>Bacteroidota</taxon>
        <taxon>Sphingobacteriia</taxon>
        <taxon>Sphingobacteriales</taxon>
        <taxon>Sphingobacteriaceae</taxon>
        <taxon>Mucilaginibacter</taxon>
    </lineage>
</organism>